<dbReference type="GO" id="GO:0051959">
    <property type="term" value="F:dynein light intermediate chain binding"/>
    <property type="evidence" value="ECO:0007669"/>
    <property type="project" value="InterPro"/>
</dbReference>
<dbReference type="Gene3D" id="3.20.180.20">
    <property type="entry name" value="Dynein heavy chain, N-terminal domain 2"/>
    <property type="match status" value="1"/>
</dbReference>
<evidence type="ECO:0000313" key="20">
    <source>
        <dbReference type="Proteomes" id="UP000041254"/>
    </source>
</evidence>
<dbReference type="InterPro" id="IPR041228">
    <property type="entry name" value="Dynein_C"/>
</dbReference>
<dbReference type="Pfam" id="PF17852">
    <property type="entry name" value="Dynein_AAA_lid"/>
    <property type="match status" value="1"/>
</dbReference>
<feature type="region of interest" description="Disordered" evidence="17">
    <location>
        <begin position="181"/>
        <end position="206"/>
    </location>
</feature>
<feature type="compositionally biased region" description="Acidic residues" evidence="17">
    <location>
        <begin position="3415"/>
        <end position="3439"/>
    </location>
</feature>
<evidence type="ECO:0000313" key="19">
    <source>
        <dbReference type="EMBL" id="CEM04624.1"/>
    </source>
</evidence>
<dbReference type="GO" id="GO:0008569">
    <property type="term" value="F:minus-end-directed microtubule motor activity"/>
    <property type="evidence" value="ECO:0007669"/>
    <property type="project" value="InterPro"/>
</dbReference>
<keyword evidence="8" id="KW-0067">ATP-binding</keyword>
<dbReference type="Gene3D" id="6.10.140.1060">
    <property type="match status" value="1"/>
</dbReference>
<keyword evidence="14" id="KW-0966">Cell projection</keyword>
<feature type="compositionally biased region" description="Basic and acidic residues" evidence="17">
    <location>
        <begin position="3374"/>
        <end position="3388"/>
    </location>
</feature>
<dbReference type="Pfam" id="PF12777">
    <property type="entry name" value="MT"/>
    <property type="match status" value="1"/>
</dbReference>
<keyword evidence="9" id="KW-0243">Dynein</keyword>
<dbReference type="GO" id="GO:0007018">
    <property type="term" value="P:microtubule-based movement"/>
    <property type="evidence" value="ECO:0007669"/>
    <property type="project" value="InterPro"/>
</dbReference>
<keyword evidence="11" id="KW-0969">Cilium</keyword>
<dbReference type="Pfam" id="PF03028">
    <property type="entry name" value="Dynein_heavy"/>
    <property type="match status" value="1"/>
</dbReference>
<evidence type="ECO:0000259" key="18">
    <source>
        <dbReference type="SMART" id="SM00382"/>
    </source>
</evidence>
<dbReference type="Gene3D" id="1.10.8.720">
    <property type="entry name" value="Region D6 of dynein motor"/>
    <property type="match status" value="1"/>
</dbReference>
<feature type="region of interest" description="Disordered" evidence="17">
    <location>
        <begin position="3354"/>
        <end position="3459"/>
    </location>
</feature>
<dbReference type="FunFam" id="1.10.8.720:FF:000002">
    <property type="entry name" value="Dynein heavy chain 9, axonemal"/>
    <property type="match status" value="1"/>
</dbReference>
<dbReference type="Pfam" id="PF18198">
    <property type="entry name" value="AAA_lid_11"/>
    <property type="match status" value="1"/>
</dbReference>
<dbReference type="Gene3D" id="1.20.920.30">
    <property type="match status" value="1"/>
</dbReference>
<dbReference type="InterPro" id="IPR027417">
    <property type="entry name" value="P-loop_NTPase"/>
</dbReference>
<evidence type="ECO:0000256" key="7">
    <source>
        <dbReference type="ARBA" id="ARBA00022741"/>
    </source>
</evidence>
<evidence type="ECO:0000256" key="3">
    <source>
        <dbReference type="ARBA" id="ARBA00022441"/>
    </source>
</evidence>
<dbReference type="SMART" id="SM00557">
    <property type="entry name" value="IG_FLMN"/>
    <property type="match status" value="1"/>
</dbReference>
<evidence type="ECO:0000256" key="2">
    <source>
        <dbReference type="ARBA" id="ARBA00008887"/>
    </source>
</evidence>
<comment type="similarity">
    <text evidence="2">Belongs to the dynein heavy chain family.</text>
</comment>
<dbReference type="SUPFAM" id="SSF52540">
    <property type="entry name" value="P-loop containing nucleoside triphosphate hydrolases"/>
    <property type="match status" value="4"/>
</dbReference>
<keyword evidence="10 16" id="KW-0175">Coiled coil</keyword>
<dbReference type="FunFam" id="3.10.490.20:FF:000009">
    <property type="entry name" value="Dynein heavy chain 4"/>
    <property type="match status" value="1"/>
</dbReference>
<accession>A0A0G4F091</accession>
<dbReference type="Pfam" id="PF12780">
    <property type="entry name" value="AAA_8"/>
    <property type="match status" value="1"/>
</dbReference>
<dbReference type="Gene3D" id="1.20.140.100">
    <property type="entry name" value="Dynein heavy chain, N-terminal domain 2"/>
    <property type="match status" value="1"/>
</dbReference>
<dbReference type="FunFam" id="1.10.287.2620:FF:000001">
    <property type="entry name" value="Cytoplasmic dynein heavy chain 1"/>
    <property type="match status" value="1"/>
</dbReference>
<dbReference type="Pfam" id="PF12781">
    <property type="entry name" value="AAA_9"/>
    <property type="match status" value="1"/>
</dbReference>
<dbReference type="InterPro" id="IPR042219">
    <property type="entry name" value="AAA_lid_11_sf"/>
</dbReference>
<dbReference type="PANTHER" id="PTHR45703:SF8">
    <property type="entry name" value="DYNEINS HEAVY CHAIN"/>
    <property type="match status" value="1"/>
</dbReference>
<dbReference type="PANTHER" id="PTHR45703">
    <property type="entry name" value="DYNEIN HEAVY CHAIN"/>
    <property type="match status" value="1"/>
</dbReference>
<feature type="domain" description="AAA+ ATPase" evidence="18">
    <location>
        <begin position="1483"/>
        <end position="1622"/>
    </location>
</feature>
<evidence type="ECO:0000256" key="12">
    <source>
        <dbReference type="ARBA" id="ARBA00023175"/>
    </source>
</evidence>
<evidence type="ECO:0000256" key="16">
    <source>
        <dbReference type="SAM" id="Coils"/>
    </source>
</evidence>
<dbReference type="Pfam" id="PF01833">
    <property type="entry name" value="TIG"/>
    <property type="match status" value="1"/>
</dbReference>
<dbReference type="InterPro" id="IPR035706">
    <property type="entry name" value="AAA_9"/>
</dbReference>
<dbReference type="Pfam" id="PF18199">
    <property type="entry name" value="Dynein_C"/>
    <property type="match status" value="1"/>
</dbReference>
<dbReference type="Gene3D" id="2.60.40.10">
    <property type="entry name" value="Immunoglobulins"/>
    <property type="match status" value="2"/>
</dbReference>
<dbReference type="FunFam" id="3.40.50.300:FF:000049">
    <property type="entry name" value="Dynein, axonemal, heavy chain 5"/>
    <property type="match status" value="1"/>
</dbReference>
<dbReference type="VEuPathDB" id="CryptoDB:Vbra_14056"/>
<feature type="compositionally biased region" description="Acidic residues" evidence="17">
    <location>
        <begin position="3389"/>
        <end position="3402"/>
    </location>
</feature>
<feature type="compositionally biased region" description="Polar residues" evidence="17">
    <location>
        <begin position="139"/>
        <end position="153"/>
    </location>
</feature>
<dbReference type="Gene3D" id="1.10.8.1220">
    <property type="match status" value="1"/>
</dbReference>
<dbReference type="Gene3D" id="1.20.920.20">
    <property type="match status" value="1"/>
</dbReference>
<evidence type="ECO:0000256" key="9">
    <source>
        <dbReference type="ARBA" id="ARBA00023017"/>
    </source>
</evidence>
<dbReference type="PROSITE" id="PS50194">
    <property type="entry name" value="FILAMIN_REPEAT"/>
    <property type="match status" value="1"/>
</dbReference>
<dbReference type="GO" id="GO:0005524">
    <property type="term" value="F:ATP binding"/>
    <property type="evidence" value="ECO:0007669"/>
    <property type="project" value="UniProtKB-KW"/>
</dbReference>
<evidence type="ECO:0000256" key="6">
    <source>
        <dbReference type="ARBA" id="ARBA00022737"/>
    </source>
</evidence>
<evidence type="ECO:0000256" key="13">
    <source>
        <dbReference type="ARBA" id="ARBA00023212"/>
    </source>
</evidence>
<dbReference type="Proteomes" id="UP000041254">
    <property type="component" value="Unassembled WGS sequence"/>
</dbReference>
<keyword evidence="13" id="KW-0206">Cytoskeleton</keyword>
<protein>
    <recommendedName>
        <fullName evidence="18">AAA+ ATPase domain-containing protein</fullName>
    </recommendedName>
</protein>
<dbReference type="Gene3D" id="2.120.10.80">
    <property type="entry name" value="Kelch-type beta propeller"/>
    <property type="match status" value="2"/>
</dbReference>
<feature type="region of interest" description="Disordered" evidence="17">
    <location>
        <begin position="418"/>
        <end position="444"/>
    </location>
</feature>
<dbReference type="OMA" id="WAYLVND"/>
<dbReference type="FunFam" id="3.40.50.300:FF:000738">
    <property type="entry name" value="Dynein heavy chain axonemal"/>
    <property type="match status" value="1"/>
</dbReference>
<feature type="domain" description="AAA+ ATPase" evidence="18">
    <location>
        <begin position="2084"/>
        <end position="2230"/>
    </location>
</feature>
<dbReference type="Pfam" id="PF17857">
    <property type="entry name" value="AAA_lid_1"/>
    <property type="match status" value="1"/>
</dbReference>
<sequence>MPQPYCWTKLQNKGAVQVSGRSGHTLSPIPGGFVAFGGMDGRTDARGAPIPNNDIYRLNLSQGAGFDWEVLEVPENNAKPSARTLHTATLLSCGDKILIFGGLQSCTPFHCMNDGYILDASGSQIEFKRLQWRAGAHAKQQQGSQSHSFSRQGSAGFKRQGTGDGLAPSLRMKAMAAAKNIPMGGKKGSKRSSEKAKLRKAGSVSQRSGTMFMNEQEQFHSDIVNLIMPNDGEMGPDGQPLLDVPAPRYNHTCTLWKHSGTDENGAKSNAVDRLVVFGGHGGRGYSRKSFNDVFVLDMKDDTWEELQCTGNPPPPRAGHVSFIKDDKLYLFGGWNTESQFNDLFVLDLKEKDWSDVDLPWGTSPPRWNMSYMLIEAIPSWKVFVFGGSTGEFQDGAQRNFGSYENNTGVLDLGEQFNWSDPQLEDPKGPKRRESGMDLQSTSGARSSVMSQAGAQLQQQDNIILPGQREHAAICYEPDESKIVVFGGWANKWLDDAWALNVGAIVGPPYAVTSIKPALGPVTGMTKVTIEGIGFIDGVIVVRFIHHKHTIDVPATFVSSKEITCETPNVKHTIGHKTCEVRVQIGNKDFTTTFTTFDYFMNTVAEKSLAFGPGLLEELQMGVETMFVIQARNEKGENRKSGGDKFTVRITQKLPDQDEAQNLEHKFEDPDTGKYIVRYTAPAAGEVTIKVFYVDEEEKLRAIRGSPFEATFVEKAKNRANEMAGPVVGAFVAKALGELDTFQKSTEAGIKASVKEGDTKNLIKVRSHIREMEKQADALRTELDVLEETLHELDKEGLPADSNLKKVTALSEKIESLKGSAKKREKEIASNVAQEAEKTRQKIAQFQTELQQTQQSMKAESFYFYKTGVEGSLKRIDEFEESLNDHDAHLAELSHLAQSFDYPEEVKASEGILQGMRADLETSRRLWQFIEKCLQQFEEFTETPWGMIQASEMEEEVKNMQKKLKEIKMDKKIDAYAGIFDMIKKWLVLVPLIGELRDPAMRKRHWAALMKLVGKTMTVTDDMLLRDINNLELWKFQEPVEEITDQAKQEAKMEKALKKITENWAAVVFEETQHKDTDIKILKIGEESFEMLEDNQVQVQNMFASRFLATFETEVVYWQKALANVAEVTQLLAEVQRSWSFLENLFIHSEEVKRELPQESERFVGIDVSVKELLKRGSEVKSIKDFCNEEGIFKRLETVQEDLTVCEKALNDFMDSKRRAFPRFYFVSTADLLDILSNGNSPAKVMVHMPKVFQAIETLELDKPEEGVRPAALGMDTCVGKEFVKFPKPMQLTGKVEKYLDDCIGLMRSSLKHYAKDSIKDHWSGKDRTSWILEDPVAQITLMTNMSAWVHYVEEAFEKHSTGSRQAIQKCFDRQVEELTGLIKMVQGELTKPMRRKVMCLITMDTHGRDIIQKILDEGVTKAESFQWQSQLKFHWNTGEDDMRITIADAAFWYGYEYLGNGPRLVVTPLTDRIYVTATQALHLCMGCAPAGPAGTGKTETTKDLASAMGKAVYVFNCSDQMDYQSMGNIFKGLAASGSWGCFDEFNRLVPEVLSVCSVQFKAVIDAIKAKAKRFVLQGDEIALDPTCGAFITMNPGYLGRSELPEGLKALFRPITVMVPDMELICENMLMAEGFVEAKSLARKFTRLYALSRDLLSKAQHYDWGLRAIKSVLVVAGAFKRAEPDLAEQALLMRALRDTNIAKIVADDLVIFTGLLTDLFPGVDPPRQRNMEFEAVVEKTCVESGLNPEPDFVLKIIQLEELLQIRHCVFVMGAAGAGKSSVWKMLGKSQDNAGKKTTWVDINPKSITSDELYGCVNMATREWKDGLLSKTMRSLGTIPDTNPKWIILDGDLDANWIESMNSVMDDNKILTLASNERIPLKPHMRMIFEIRDLNFATPATVSRAGIIYISDAKGTQWRSYVTSWLQRQQWPEETKTQLSKLFEKYGPETLKYVRRSCKVQVPLVDISMMMSLCYMLESLLGPAPEALEYWFVFCMVWACGGCLAEKDGVDYRKSFSNWWRNEWKVIKFPSKGTVFDYYVDQSKLEEWGNLVKEIEYDSDTPINAVTVPTTETVAMTYFMNAFVKVHAPVMLIGLAGCGKTQLIKGLLGALDPEHMTSFAINFNFYTDSALLQLMMEQPLEKKAGRRYAPPGKLRLIYFVDDLNMPQLDPYNTQSAIALLRQHADYEHWYDRTKMALKDIGNTQYLAAMNPTAGSFYINPRLQRHFWTLAVPFPEQAALFTIFNTFMKGHFEKKGFRQPVQEQTSVIIKAGLSVHASVVSTFRKTAANFHYEFNIRHLTNVFGGLLTAQPAQFQDPEKLVLLWIHESERTYGDRLVSVEDLVKYRAIAADFSKKMFPKFNFGKYFAEKNPEPLVFCHFAKGLQEQCYDKVATIDDLSKLLQEGLKEYNDTNAAMDLVLFEDAMKHVCRINRIISSSSGHALLVGVGGSGKQSLSRLASFISSYTTSQITISSTYGISDLKTDLQAMYQKAGIKDEGVLFLFNESQITNPKFLVYINDLLSSGDIADLYANEDKDQIVNAVRSATKSAGLTDTRENCWNFFIGRIKKNLHMALCFSPVGDSLRGRARKFPALVNCTVIDWFQPWPKEALWSVAKKFLEPLPLGENPAVRDGIIEFMPFSFYQVNSAAQTYLEVDKRYAYSTPKSFLELIKLYTSMLNKNIQIVEGRKERLSNGLDKLRDTQEKVTGLEADLKEKQVVVEEKKVAADAFAEEVGREKEKVTAESDKANVEAETCAQIQKDVSEQQASCEADLAKAIPLVEQAEAALDTLDKKDFQEAKALSKPPAGVDDITAAVMHLMATIDPTVDVDKQGRVKDKSWKSAQKMMNNPEKFMQNLKEFKQVIDDQRVPEQNFKAVEPLLKLEHFNKEAILKKSKAAAGLADWVINIYMYYSVVKEVEPKRNALKEATDKLAAANAKLADVQALVADLEAKLAKLVSEYDAAIAEKNAVVAEAEKCERKLSLAQRLVNALGSENVRWQASIENLTNQLHVMAGEVLLASAFVSYVGVFTKKYRDDLINVKFLGFLKDKNIPLGESPNPLSVLTDDAEVARWNTQGLPSDRVSVENGAIMTNSERWSLIIDPQLQGVTWIKEKEKDHKLQVTRMGNPKMIQTMERALDQGESVLIENMDETIDAVLAPVVGRQTIKRGRSKYIKLGDKEIAYSPDFKLFLHTKLSNPHYPPEIQAETTIINFTVTEQGLEDQLLALVVKKERPDLARQKVELIQQQNEFKIKLAELEASLLEKLTNAQGDILEDVELIENLETTKRISVEVAEKVAIAKETEQKINEASENYRPAAARGSLLFFLLGELFKMHSFYMYSLEAFVVVVNRAIDSVALIKKKEPDTEASRAASPQPIPAAPEEPKEPPKAAEAPKAEEEEQKEGEGEGEGGEGAGEGAKEEGEKGDEEGEKPEGEAEAPAEQQEEEEAPRASSSSPPPPPEEEVVELTGKELSARVDTLLDVITKFVFSYCRRGSFERHKLIIATMLTFRILVRQGKVDELEVTMLVQNKPDPSAPPMPENCKTWMTEGMWGCCKTLEQLSAFKNNNAALLQNLEQDSLGWRKWYSEEKAEVTELPRSFRGLGDFHRLLLLRALRPDRLMSALKEFVYQAMGAHYIEQQPFDIEATYKETDCYTPMFFVLFPGVDPTPAVEKTAKSVGCTEANGKFVNISMGQGQEKVAVHALEKAAKEGGWVMLQNVHLMQSWLKSFERSLELVTEYCVPEFRCIVSSEPPAMSDMKIIPESILQKCIKIADEAPQDLKANLRRAFSKFTPSQLETVSKPKEFKAMLFALCFFHSLILGRKKFGTWGWSRPYQFNDGDLTICGDVLRNYLEKYDQVPYEDIRYIFGEIMYGGHITDAWDRRTNNTYLETLIVPELFSGTFNLGPNFKSPDSTKLDYAGYAKYIEEKLPLESPPIFGLHPNAEIGYLTQQSEMIFDTIQGVSGGSGGGGGGTKKEDIVKGVIEDFLGRLPNNFDIVEIKSKVKELTPYIVVSLQEAERMNELLGEIRFSLTELQLGLAGALNISEAMEQLSNSLVINRVPGTWEKKAYFSKKSLVPWFNDLLERVKQLVAWTDALDLLPSLWVSGLFNPMSFLTAVTQVTARKNGLPLDDMTLRWTVTSMKTADEVSSGPEEGVYINGLYLEGCAWEDGKSGSEGQLVDSKPKELHPLMPVIHVFAVTNKEMSWDSMYRCPLYVTSMRGPTYVTTANLRMDPDEDPKKWILAGVALLMADD</sequence>
<dbReference type="InterPro" id="IPR003593">
    <property type="entry name" value="AAA+_ATPase"/>
</dbReference>
<dbReference type="InterPro" id="IPR043157">
    <property type="entry name" value="Dynein_AAA1S"/>
</dbReference>
<dbReference type="InterPro" id="IPR041466">
    <property type="entry name" value="Dynein_AAA5_ext"/>
</dbReference>
<dbReference type="InterPro" id="IPR024317">
    <property type="entry name" value="Dynein_heavy_chain_D4_dom"/>
</dbReference>
<evidence type="ECO:0000256" key="1">
    <source>
        <dbReference type="ARBA" id="ARBA00004430"/>
    </source>
</evidence>
<feature type="repeat" description="Filamin" evidence="15">
    <location>
        <begin position="604"/>
        <end position="711"/>
    </location>
</feature>
<evidence type="ECO:0000256" key="14">
    <source>
        <dbReference type="ARBA" id="ARBA00023273"/>
    </source>
</evidence>
<dbReference type="GO" id="GO:0045505">
    <property type="term" value="F:dynein intermediate chain binding"/>
    <property type="evidence" value="ECO:0007669"/>
    <property type="project" value="InterPro"/>
</dbReference>
<dbReference type="GO" id="GO:0005930">
    <property type="term" value="C:axoneme"/>
    <property type="evidence" value="ECO:0007669"/>
    <property type="project" value="UniProtKB-SubCell"/>
</dbReference>
<feature type="coiled-coil region" evidence="16">
    <location>
        <begin position="2677"/>
        <end position="2714"/>
    </location>
</feature>
<dbReference type="PhylomeDB" id="A0A0G4F091"/>
<evidence type="ECO:0000256" key="17">
    <source>
        <dbReference type="SAM" id="MobiDB-lite"/>
    </source>
</evidence>
<dbReference type="SUPFAM" id="SSF50965">
    <property type="entry name" value="Galactose oxidase, central domain"/>
    <property type="match status" value="1"/>
</dbReference>
<evidence type="ECO:0000256" key="15">
    <source>
        <dbReference type="PROSITE-ProRule" id="PRU00087"/>
    </source>
</evidence>
<evidence type="ECO:0000256" key="11">
    <source>
        <dbReference type="ARBA" id="ARBA00023069"/>
    </source>
</evidence>
<dbReference type="InterPro" id="IPR042222">
    <property type="entry name" value="Dynein_2_N"/>
</dbReference>
<dbReference type="EMBL" id="CDMY01000354">
    <property type="protein sequence ID" value="CEM04624.1"/>
    <property type="molecule type" value="Genomic_DNA"/>
</dbReference>
<keyword evidence="6" id="KW-0677">Repeat</keyword>
<dbReference type="STRING" id="1169540.A0A0G4F091"/>
<name>A0A0G4F091_VITBC</name>
<dbReference type="InParanoid" id="A0A0G4F091"/>
<feature type="coiled-coil region" evidence="16">
    <location>
        <begin position="2919"/>
        <end position="2960"/>
    </location>
</feature>
<dbReference type="InterPro" id="IPR041589">
    <property type="entry name" value="DNAH3_AAA_lid_1"/>
</dbReference>
<keyword evidence="4" id="KW-0963">Cytoplasm</keyword>
<dbReference type="InterPro" id="IPR002909">
    <property type="entry name" value="IPT_dom"/>
</dbReference>
<proteinExistence type="inferred from homology"/>
<dbReference type="InterPro" id="IPR035699">
    <property type="entry name" value="AAA_6"/>
</dbReference>
<evidence type="ECO:0000256" key="10">
    <source>
        <dbReference type="ARBA" id="ARBA00023054"/>
    </source>
</evidence>
<dbReference type="Pfam" id="PF12775">
    <property type="entry name" value="AAA_7"/>
    <property type="match status" value="1"/>
</dbReference>
<dbReference type="Gene3D" id="3.10.490.20">
    <property type="match status" value="1"/>
</dbReference>
<keyword evidence="20" id="KW-1185">Reference proteome</keyword>
<dbReference type="Gene3D" id="1.10.472.130">
    <property type="match status" value="1"/>
</dbReference>
<dbReference type="GO" id="GO:0030286">
    <property type="term" value="C:dynein complex"/>
    <property type="evidence" value="ECO:0007669"/>
    <property type="project" value="UniProtKB-KW"/>
</dbReference>
<dbReference type="CDD" id="cd00102">
    <property type="entry name" value="IPT"/>
    <property type="match status" value="1"/>
</dbReference>
<dbReference type="InterPro" id="IPR043160">
    <property type="entry name" value="Dynein_C_barrel"/>
</dbReference>
<dbReference type="FunFam" id="1.20.920.20:FF:000001">
    <property type="entry name" value="dynein heavy chain 2, axonemal"/>
    <property type="match status" value="1"/>
</dbReference>
<dbReference type="Pfam" id="PF12774">
    <property type="entry name" value="AAA_6"/>
    <property type="match status" value="1"/>
</dbReference>
<reference evidence="19 20" key="1">
    <citation type="submission" date="2014-11" db="EMBL/GenBank/DDBJ databases">
        <authorList>
            <person name="Zhu J."/>
            <person name="Qi W."/>
            <person name="Song R."/>
        </authorList>
    </citation>
    <scope>NUCLEOTIDE SEQUENCE [LARGE SCALE GENOMIC DNA]</scope>
</reference>
<evidence type="ECO:0000256" key="5">
    <source>
        <dbReference type="ARBA" id="ARBA00022701"/>
    </source>
</evidence>
<keyword evidence="3" id="KW-0880">Kelch repeat</keyword>
<dbReference type="OrthoDB" id="424310at2759"/>
<dbReference type="InterPro" id="IPR013602">
    <property type="entry name" value="Dynein_heavy_linker"/>
</dbReference>
<dbReference type="SMART" id="SM00382">
    <property type="entry name" value="AAA"/>
    <property type="match status" value="2"/>
</dbReference>
<dbReference type="FunFam" id="3.40.50.300:FF:001275">
    <property type="entry name" value="Dynein heavy chain, putative"/>
    <property type="match status" value="1"/>
</dbReference>
<dbReference type="Pfam" id="PF08393">
    <property type="entry name" value="DHC_N2"/>
    <property type="match status" value="1"/>
</dbReference>
<dbReference type="InterPro" id="IPR004273">
    <property type="entry name" value="Dynein_heavy_D6_P-loop"/>
</dbReference>
<dbReference type="Gene3D" id="3.40.50.300">
    <property type="entry name" value="P-loop containing nucleotide triphosphate hydrolases"/>
    <property type="match status" value="5"/>
</dbReference>
<dbReference type="GO" id="GO:0005874">
    <property type="term" value="C:microtubule"/>
    <property type="evidence" value="ECO:0007669"/>
    <property type="project" value="UniProtKB-KW"/>
</dbReference>
<dbReference type="InterPro" id="IPR026983">
    <property type="entry name" value="DHC"/>
</dbReference>
<dbReference type="Gene3D" id="1.10.8.710">
    <property type="match status" value="1"/>
</dbReference>
<keyword evidence="12" id="KW-0505">Motor protein</keyword>
<dbReference type="InterPro" id="IPR041658">
    <property type="entry name" value="AAA_lid_11"/>
</dbReference>
<dbReference type="InterPro" id="IPR011043">
    <property type="entry name" value="Gal_Oxase/kelch_b-propeller"/>
</dbReference>
<keyword evidence="5" id="KW-0493">Microtubule</keyword>
<dbReference type="FunFam" id="3.40.50.300:FF:002141">
    <property type="entry name" value="Dynein heavy chain"/>
    <property type="match status" value="1"/>
</dbReference>
<feature type="coiled-coil region" evidence="16">
    <location>
        <begin position="761"/>
        <end position="855"/>
    </location>
</feature>
<keyword evidence="7" id="KW-0547">Nucleotide-binding</keyword>
<evidence type="ECO:0000256" key="8">
    <source>
        <dbReference type="ARBA" id="ARBA00022840"/>
    </source>
</evidence>
<evidence type="ECO:0000256" key="4">
    <source>
        <dbReference type="ARBA" id="ARBA00022490"/>
    </source>
</evidence>
<dbReference type="InterPro" id="IPR001298">
    <property type="entry name" value="Filamin/ABP280_rpt"/>
</dbReference>
<gene>
    <name evidence="19" type="ORF">Vbra_14056</name>
</gene>
<dbReference type="FunFam" id="1.20.140.100:FF:000001">
    <property type="entry name" value="dynein heavy chain 17, axonemal"/>
    <property type="match status" value="1"/>
</dbReference>
<organism evidence="19 20">
    <name type="scientific">Vitrella brassicaformis (strain CCMP3155)</name>
    <dbReference type="NCBI Taxonomy" id="1169540"/>
    <lineage>
        <taxon>Eukaryota</taxon>
        <taxon>Sar</taxon>
        <taxon>Alveolata</taxon>
        <taxon>Colpodellida</taxon>
        <taxon>Vitrellaceae</taxon>
        <taxon>Vitrella</taxon>
    </lineage>
</organism>
<dbReference type="InterPro" id="IPR024743">
    <property type="entry name" value="Dynein_HC_stalk"/>
</dbReference>
<dbReference type="InterPro" id="IPR042228">
    <property type="entry name" value="Dynein_linker_3"/>
</dbReference>
<dbReference type="InterPro" id="IPR015915">
    <property type="entry name" value="Kelch-typ_b-propeller"/>
</dbReference>
<dbReference type="SUPFAM" id="SSF81296">
    <property type="entry name" value="E set domains"/>
    <property type="match status" value="2"/>
</dbReference>
<comment type="subcellular location">
    <subcellularLocation>
        <location evidence="1">Cytoplasm</location>
        <location evidence="1">Cytoskeleton</location>
        <location evidence="1">Cilium axoneme</location>
    </subcellularLocation>
</comment>
<dbReference type="Gene3D" id="1.20.1270.280">
    <property type="match status" value="1"/>
</dbReference>
<dbReference type="FunFam" id="1.20.920.30:FF:000002">
    <property type="entry name" value="Dynein axonemal heavy chain 3"/>
    <property type="match status" value="1"/>
</dbReference>
<dbReference type="InterPro" id="IPR017868">
    <property type="entry name" value="Filamin/ABP280_repeat-like"/>
</dbReference>
<dbReference type="Gene3D" id="1.20.58.1120">
    <property type="match status" value="1"/>
</dbReference>
<dbReference type="Pfam" id="PF24681">
    <property type="entry name" value="Kelch_KLHDC2_KLHL20_DRC7"/>
    <property type="match status" value="1"/>
</dbReference>
<feature type="region of interest" description="Disordered" evidence="17">
    <location>
        <begin position="136"/>
        <end position="167"/>
    </location>
</feature>
<dbReference type="FunFam" id="1.10.8.710:FF:000007">
    <property type="entry name" value="Putative dynein heavy chain"/>
    <property type="match status" value="1"/>
</dbReference>
<feature type="compositionally biased region" description="Basic and acidic residues" evidence="17">
    <location>
        <begin position="424"/>
        <end position="435"/>
    </location>
</feature>
<dbReference type="SUPFAM" id="SSF117281">
    <property type="entry name" value="Kelch motif"/>
    <property type="match status" value="1"/>
</dbReference>
<dbReference type="Gene3D" id="1.10.287.2620">
    <property type="match status" value="1"/>
</dbReference>
<dbReference type="Pfam" id="PF00630">
    <property type="entry name" value="Filamin"/>
    <property type="match status" value="1"/>
</dbReference>
<dbReference type="InterPro" id="IPR013783">
    <property type="entry name" value="Ig-like_fold"/>
</dbReference>
<dbReference type="InterPro" id="IPR014756">
    <property type="entry name" value="Ig_E-set"/>
</dbReference>